<accession>A0A6J5DEH7</accession>
<feature type="region of interest" description="Disordered" evidence="1">
    <location>
        <begin position="107"/>
        <end position="136"/>
    </location>
</feature>
<gene>
    <name evidence="2" type="ORF">LMG29542_01819</name>
</gene>
<dbReference type="Proteomes" id="UP000494363">
    <property type="component" value="Unassembled WGS sequence"/>
</dbReference>
<name>A0A6J5DEH7_9BURK</name>
<evidence type="ECO:0000313" key="2">
    <source>
        <dbReference type="EMBL" id="CAB3752578.1"/>
    </source>
</evidence>
<protein>
    <submittedName>
        <fullName evidence="2">Uncharacterized protein</fullName>
    </submittedName>
</protein>
<evidence type="ECO:0000313" key="3">
    <source>
        <dbReference type="Proteomes" id="UP000494363"/>
    </source>
</evidence>
<proteinExistence type="predicted"/>
<keyword evidence="3" id="KW-1185">Reference proteome</keyword>
<dbReference type="AlphaFoldDB" id="A0A6J5DEH7"/>
<sequence>MRSKLHFGWSELKTLVPWKDHPFSRTGVTRDHVGLIPTLLLRANRYRGFGLYVMTVSGPVPVLREGTAAWFKSIEECADVLLDLDVDLDFENVLLDLGMWDCHLMPPRTDEPRPARPQCSRFARSGRRPLRPLGAQ</sequence>
<reference evidence="2 3" key="1">
    <citation type="submission" date="2020-04" db="EMBL/GenBank/DDBJ databases">
        <authorList>
            <person name="De Canck E."/>
        </authorList>
    </citation>
    <scope>NUCLEOTIDE SEQUENCE [LARGE SCALE GENOMIC DNA]</scope>
    <source>
        <strain evidence="2 3">LMG 29542</strain>
    </source>
</reference>
<dbReference type="EMBL" id="CADIKH010000007">
    <property type="protein sequence ID" value="CAB3752578.1"/>
    <property type="molecule type" value="Genomic_DNA"/>
</dbReference>
<evidence type="ECO:0000256" key="1">
    <source>
        <dbReference type="SAM" id="MobiDB-lite"/>
    </source>
</evidence>
<organism evidence="2 3">
    <name type="scientific">Paraburkholderia humisilvae</name>
    <dbReference type="NCBI Taxonomy" id="627669"/>
    <lineage>
        <taxon>Bacteria</taxon>
        <taxon>Pseudomonadati</taxon>
        <taxon>Pseudomonadota</taxon>
        <taxon>Betaproteobacteria</taxon>
        <taxon>Burkholderiales</taxon>
        <taxon>Burkholderiaceae</taxon>
        <taxon>Paraburkholderia</taxon>
    </lineage>
</organism>